<evidence type="ECO:0000256" key="7">
    <source>
        <dbReference type="ARBA" id="ARBA00022692"/>
    </source>
</evidence>
<comment type="caution">
    <text evidence="19">The sequence shown here is derived from an EMBL/GenBank/DDBJ whole genome shotgun (WGS) entry which is preliminary data.</text>
</comment>
<feature type="transmembrane region" description="Helical" evidence="18">
    <location>
        <begin position="409"/>
        <end position="430"/>
    </location>
</feature>
<dbReference type="AlphaFoldDB" id="A0A7J7ETJ9"/>
<reference evidence="19 20" key="1">
    <citation type="journal article" date="2020" name="Mol. Biol. Evol.">
        <title>Interspecific Gene Flow and the Evolution of Specialization in Black and White Rhinoceros.</title>
        <authorList>
            <person name="Moodley Y."/>
            <person name="Westbury M.V."/>
            <person name="Russo I.M."/>
            <person name="Gopalakrishnan S."/>
            <person name="Rakotoarivelo A."/>
            <person name="Olsen R.A."/>
            <person name="Prost S."/>
            <person name="Tunstall T."/>
            <person name="Ryder O.A."/>
            <person name="Dalen L."/>
            <person name="Bruford M.W."/>
        </authorList>
    </citation>
    <scope>NUCLEOTIDE SEQUENCE [LARGE SCALE GENOMIC DNA]</scope>
    <source>
        <strain evidence="19">SBR-YM</strain>
        <tissue evidence="19">Skin</tissue>
    </source>
</reference>
<keyword evidence="14 18" id="KW-0472">Membrane</keyword>
<dbReference type="Pfam" id="PF07690">
    <property type="entry name" value="MFS_1"/>
    <property type="match status" value="2"/>
</dbReference>
<feature type="transmembrane region" description="Helical" evidence="18">
    <location>
        <begin position="131"/>
        <end position="152"/>
    </location>
</feature>
<dbReference type="GO" id="GO:0005313">
    <property type="term" value="F:L-glutamate transmembrane transporter activity"/>
    <property type="evidence" value="ECO:0007669"/>
    <property type="project" value="TreeGrafter"/>
</dbReference>
<dbReference type="GO" id="GO:0098700">
    <property type="term" value="P:neurotransmitter loading into synaptic vesicle"/>
    <property type="evidence" value="ECO:0007669"/>
    <property type="project" value="TreeGrafter"/>
</dbReference>
<dbReference type="GO" id="GO:0030672">
    <property type="term" value="C:synaptic vesicle membrane"/>
    <property type="evidence" value="ECO:0007669"/>
    <property type="project" value="UniProtKB-SubCell"/>
</dbReference>
<proteinExistence type="predicted"/>
<keyword evidence="5" id="KW-1003">Cell membrane</keyword>
<evidence type="ECO:0000256" key="14">
    <source>
        <dbReference type="ARBA" id="ARBA00023136"/>
    </source>
</evidence>
<dbReference type="GO" id="GO:0060076">
    <property type="term" value="C:excitatory synapse"/>
    <property type="evidence" value="ECO:0007669"/>
    <property type="project" value="TreeGrafter"/>
</dbReference>
<sequence length="515" mass="57523">MGKNGKPSQLSGNREEMLHPCEVERNKSFDQKINLKNTSWQQYVALVLVILKALSSLSLIIIEDNKQSEWIYRKMQSTQVPVPRQPTKCYTLTQTQRCLFTKQHGGRMEQNIHLLRDYLPQRREATEDRRMLGCIKVFGAAILLTSTLNMLIPSAARVHYGCVISVRILQGLVEGVTYPACHGIWSKWAPPLERSRLATTSFCGSYAGAVIAMPLAGILVQYTGWSSVFYVYGSFGMIWYMFWLLVSYESPAKHPTITDEERRYIEESIGESANLLGAMEVGMLSAVPHLVMTIIVPIGGQIADFLRSKQILSTTTVRKIMNCGGFGMEATLLLVVGYSHTRGVAISFLVLAVGFSGFAISGFNVNHLDIAPRYASILMGISNGVGTLSGMVCPIIVGAMTKNKSREEWQYVFLIAALVHYGGVIFYAIFASGEKQPWADPEETSEEKCGFIHEDELDEETGDITQNYINYGTTKSYGATTQANGGWPNGWEKKEEFVQEEVQDSYTYKDRDDYS</sequence>
<dbReference type="FunFam" id="1.20.1250.20:FF:001243">
    <property type="entry name" value="Putative inorganic phosphate cotransporter-like Protein"/>
    <property type="match status" value="1"/>
</dbReference>
<evidence type="ECO:0000256" key="16">
    <source>
        <dbReference type="ARBA" id="ARBA00023201"/>
    </source>
</evidence>
<protein>
    <recommendedName>
        <fullName evidence="21">Vesicular glutamate transporter</fullName>
    </recommendedName>
</protein>
<evidence type="ECO:0000256" key="17">
    <source>
        <dbReference type="ARBA" id="ARBA00023329"/>
    </source>
</evidence>
<dbReference type="PANTHER" id="PTHR11662">
    <property type="entry name" value="SOLUTE CARRIER FAMILY 17"/>
    <property type="match status" value="1"/>
</dbReference>
<evidence type="ECO:0000256" key="18">
    <source>
        <dbReference type="SAM" id="Phobius"/>
    </source>
</evidence>
<evidence type="ECO:0000256" key="3">
    <source>
        <dbReference type="ARBA" id="ARBA00022448"/>
    </source>
</evidence>
<dbReference type="GO" id="GO:0006814">
    <property type="term" value="P:sodium ion transport"/>
    <property type="evidence" value="ECO:0007669"/>
    <property type="project" value="UniProtKB-KW"/>
</dbReference>
<keyword evidence="9" id="KW-0769">Symport</keyword>
<dbReference type="GO" id="GO:0005326">
    <property type="term" value="F:neurotransmitter transmembrane transporter activity"/>
    <property type="evidence" value="ECO:0007669"/>
    <property type="project" value="TreeGrafter"/>
</dbReference>
<evidence type="ECO:0000256" key="1">
    <source>
        <dbReference type="ARBA" id="ARBA00004432"/>
    </source>
</evidence>
<feature type="transmembrane region" description="Helical" evidence="18">
    <location>
        <begin position="43"/>
        <end position="62"/>
    </location>
</feature>
<feature type="transmembrane region" description="Helical" evidence="18">
    <location>
        <begin position="281"/>
        <end position="299"/>
    </location>
</feature>
<feature type="transmembrane region" description="Helical" evidence="18">
    <location>
        <begin position="377"/>
        <end position="397"/>
    </location>
</feature>
<feature type="transmembrane region" description="Helical" evidence="18">
    <location>
        <begin position="320"/>
        <end position="338"/>
    </location>
</feature>
<evidence type="ECO:0000256" key="10">
    <source>
        <dbReference type="ARBA" id="ARBA00022989"/>
    </source>
</evidence>
<evidence type="ECO:0000256" key="4">
    <source>
        <dbReference type="ARBA" id="ARBA00022449"/>
    </source>
</evidence>
<dbReference type="SUPFAM" id="SSF103473">
    <property type="entry name" value="MFS general substrate transporter"/>
    <property type="match status" value="1"/>
</dbReference>
<dbReference type="GO" id="GO:0015293">
    <property type="term" value="F:symporter activity"/>
    <property type="evidence" value="ECO:0007669"/>
    <property type="project" value="UniProtKB-KW"/>
</dbReference>
<keyword evidence="3" id="KW-0813">Transport</keyword>
<keyword evidence="16" id="KW-0739">Sodium transport</keyword>
<name>A0A7J7ETJ9_DICBM</name>
<evidence type="ECO:0000256" key="9">
    <source>
        <dbReference type="ARBA" id="ARBA00022847"/>
    </source>
</evidence>
<evidence type="ECO:0000256" key="2">
    <source>
        <dbReference type="ARBA" id="ARBA00004651"/>
    </source>
</evidence>
<accession>A0A7J7ETJ9</accession>
<evidence type="ECO:0000313" key="19">
    <source>
        <dbReference type="EMBL" id="KAF5918924.1"/>
    </source>
</evidence>
<evidence type="ECO:0008006" key="21">
    <source>
        <dbReference type="Google" id="ProtNLM"/>
    </source>
</evidence>
<keyword evidence="17" id="KW-0968">Cytoplasmic vesicle</keyword>
<evidence type="ECO:0000256" key="15">
    <source>
        <dbReference type="ARBA" id="ARBA00023180"/>
    </source>
</evidence>
<evidence type="ECO:0000256" key="5">
    <source>
        <dbReference type="ARBA" id="ARBA00022475"/>
    </source>
</evidence>
<evidence type="ECO:0000256" key="6">
    <source>
        <dbReference type="ARBA" id="ARBA00022592"/>
    </source>
</evidence>
<gene>
    <name evidence="19" type="ORF">HPG69_005965</name>
</gene>
<keyword evidence="10 18" id="KW-1133">Transmembrane helix</keyword>
<dbReference type="Gene3D" id="1.20.1250.20">
    <property type="entry name" value="MFS general substrate transporter like domains"/>
    <property type="match status" value="2"/>
</dbReference>
<evidence type="ECO:0000256" key="11">
    <source>
        <dbReference type="ARBA" id="ARBA00023018"/>
    </source>
</evidence>
<dbReference type="GO" id="GO:0015297">
    <property type="term" value="F:antiporter activity"/>
    <property type="evidence" value="ECO:0007669"/>
    <property type="project" value="UniProtKB-KW"/>
</dbReference>
<evidence type="ECO:0000256" key="13">
    <source>
        <dbReference type="ARBA" id="ARBA00023065"/>
    </source>
</evidence>
<feature type="transmembrane region" description="Helical" evidence="18">
    <location>
        <begin position="197"/>
        <end position="220"/>
    </location>
</feature>
<dbReference type="InterPro" id="IPR036259">
    <property type="entry name" value="MFS_trans_sf"/>
</dbReference>
<dbReference type="InterPro" id="IPR011701">
    <property type="entry name" value="MFS"/>
</dbReference>
<comment type="subcellular location">
    <subcellularLocation>
        <location evidence="2">Cell membrane</location>
        <topology evidence="2">Multi-pass membrane protein</topology>
    </subcellularLocation>
    <subcellularLocation>
        <location evidence="1">Cytoplasmic vesicle</location>
        <location evidence="1">Secretory vesicle</location>
        <location evidence="1">Synaptic vesicle membrane</location>
    </subcellularLocation>
</comment>
<keyword evidence="20" id="KW-1185">Reference proteome</keyword>
<dbReference type="InterPro" id="IPR050382">
    <property type="entry name" value="MFS_Na/Anion_cotransporter"/>
</dbReference>
<feature type="transmembrane region" description="Helical" evidence="18">
    <location>
        <begin position="344"/>
        <end position="365"/>
    </location>
</feature>
<keyword evidence="8" id="KW-0532">Neurotransmitter transport</keyword>
<evidence type="ECO:0000256" key="12">
    <source>
        <dbReference type="ARBA" id="ARBA00023053"/>
    </source>
</evidence>
<keyword evidence="13" id="KW-0406">Ion transport</keyword>
<keyword evidence="7 18" id="KW-0812">Transmembrane</keyword>
<dbReference type="FunFam" id="1.20.1250.20:FF:001045">
    <property type="entry name" value="Solute carrier family 17 (sodium phosphate), member 3"/>
    <property type="match status" value="1"/>
</dbReference>
<dbReference type="GO" id="GO:0035249">
    <property type="term" value="P:synaptic transmission, glutamatergic"/>
    <property type="evidence" value="ECO:0007669"/>
    <property type="project" value="TreeGrafter"/>
</dbReference>
<keyword evidence="15" id="KW-0325">Glycoprotein</keyword>
<dbReference type="PANTHER" id="PTHR11662:SF201">
    <property type="entry name" value="VESICULAR GLUTAMATE TRANSPORTER 2"/>
    <property type="match status" value="1"/>
</dbReference>
<keyword evidence="4" id="KW-0050">Antiport</keyword>
<evidence type="ECO:0000313" key="20">
    <source>
        <dbReference type="Proteomes" id="UP000551758"/>
    </source>
</evidence>
<feature type="transmembrane region" description="Helical" evidence="18">
    <location>
        <begin position="227"/>
        <end position="246"/>
    </location>
</feature>
<keyword evidence="12" id="KW-0915">Sodium</keyword>
<dbReference type="GO" id="GO:0005886">
    <property type="term" value="C:plasma membrane"/>
    <property type="evidence" value="ECO:0007669"/>
    <property type="project" value="UniProtKB-SubCell"/>
</dbReference>
<dbReference type="GO" id="GO:0006817">
    <property type="term" value="P:phosphate ion transport"/>
    <property type="evidence" value="ECO:0007669"/>
    <property type="project" value="UniProtKB-KW"/>
</dbReference>
<keyword evidence="11" id="KW-0770">Synapse</keyword>
<dbReference type="Proteomes" id="UP000551758">
    <property type="component" value="Unassembled WGS sequence"/>
</dbReference>
<evidence type="ECO:0000256" key="8">
    <source>
        <dbReference type="ARBA" id="ARBA00022775"/>
    </source>
</evidence>
<dbReference type="GO" id="GO:0050803">
    <property type="term" value="P:regulation of synapse structure or activity"/>
    <property type="evidence" value="ECO:0007669"/>
    <property type="project" value="TreeGrafter"/>
</dbReference>
<organism evidence="19 20">
    <name type="scientific">Diceros bicornis minor</name>
    <name type="common">South-central black rhinoceros</name>
    <dbReference type="NCBI Taxonomy" id="77932"/>
    <lineage>
        <taxon>Eukaryota</taxon>
        <taxon>Metazoa</taxon>
        <taxon>Chordata</taxon>
        <taxon>Craniata</taxon>
        <taxon>Vertebrata</taxon>
        <taxon>Euteleostomi</taxon>
        <taxon>Mammalia</taxon>
        <taxon>Eutheria</taxon>
        <taxon>Laurasiatheria</taxon>
        <taxon>Perissodactyla</taxon>
        <taxon>Rhinocerotidae</taxon>
        <taxon>Diceros</taxon>
    </lineage>
</organism>
<dbReference type="EMBL" id="JACDTQ010002427">
    <property type="protein sequence ID" value="KAF5918924.1"/>
    <property type="molecule type" value="Genomic_DNA"/>
</dbReference>
<keyword evidence="6" id="KW-0592">Phosphate transport</keyword>